<organism evidence="1 2">
    <name type="scientific">Mytilus edulis</name>
    <name type="common">Blue mussel</name>
    <dbReference type="NCBI Taxonomy" id="6550"/>
    <lineage>
        <taxon>Eukaryota</taxon>
        <taxon>Metazoa</taxon>
        <taxon>Spiralia</taxon>
        <taxon>Lophotrochozoa</taxon>
        <taxon>Mollusca</taxon>
        <taxon>Bivalvia</taxon>
        <taxon>Autobranchia</taxon>
        <taxon>Pteriomorphia</taxon>
        <taxon>Mytilida</taxon>
        <taxon>Mytiloidea</taxon>
        <taxon>Mytilidae</taxon>
        <taxon>Mytilinae</taxon>
        <taxon>Mytilus</taxon>
    </lineage>
</organism>
<dbReference type="InterPro" id="IPR028082">
    <property type="entry name" value="Peripla_BP_I"/>
</dbReference>
<dbReference type="EMBL" id="CAJPWZ010000358">
    <property type="protein sequence ID" value="CAG2191235.1"/>
    <property type="molecule type" value="Genomic_DNA"/>
</dbReference>
<dbReference type="AlphaFoldDB" id="A0A8S3Q7J0"/>
<dbReference type="OrthoDB" id="1890790at2759"/>
<dbReference type="Gene3D" id="3.40.50.2300">
    <property type="match status" value="2"/>
</dbReference>
<name>A0A8S3Q7J0_MYTED</name>
<sequence length="178" mass="19671">MLNGGRLPYEYRKSGPAADIALEEIKSLYSELFDVNFIFKDAGSECSENGFGAIAAEVYYSNTVDVFIGPAYLCFSTVHGRTITICTIMLNGGRLPYEYRKSGPAADIALEEIKSLYSELFDVNFIFKDAGSECSENGFGAIAAEVYYSNTVDVFIGPGWFFFCIKTSKIVSEIQKQI</sequence>
<dbReference type="Proteomes" id="UP000683360">
    <property type="component" value="Unassembled WGS sequence"/>
</dbReference>
<comment type="caution">
    <text evidence="1">The sequence shown here is derived from an EMBL/GenBank/DDBJ whole genome shotgun (WGS) entry which is preliminary data.</text>
</comment>
<accession>A0A8S3Q7J0</accession>
<gene>
    <name evidence="1" type="ORF">MEDL_6473</name>
</gene>
<dbReference type="SUPFAM" id="SSF53822">
    <property type="entry name" value="Periplasmic binding protein-like I"/>
    <property type="match status" value="2"/>
</dbReference>
<dbReference type="GO" id="GO:0004383">
    <property type="term" value="F:guanylate cyclase activity"/>
    <property type="evidence" value="ECO:0007669"/>
    <property type="project" value="UniProtKB-EC"/>
</dbReference>
<evidence type="ECO:0000313" key="1">
    <source>
        <dbReference type="EMBL" id="CAG2191235.1"/>
    </source>
</evidence>
<dbReference type="EC" id="4.6.1.2" evidence="1"/>
<protein>
    <submittedName>
        <fullName evidence="1">ANPRA</fullName>
        <ecNumber evidence="1">4.6.1.2</ecNumber>
    </submittedName>
</protein>
<reference evidence="1" key="1">
    <citation type="submission" date="2021-03" db="EMBL/GenBank/DDBJ databases">
        <authorList>
            <person name="Bekaert M."/>
        </authorList>
    </citation>
    <scope>NUCLEOTIDE SEQUENCE</scope>
</reference>
<keyword evidence="2" id="KW-1185">Reference proteome</keyword>
<proteinExistence type="predicted"/>
<keyword evidence="1" id="KW-0456">Lyase</keyword>
<evidence type="ECO:0000313" key="2">
    <source>
        <dbReference type="Proteomes" id="UP000683360"/>
    </source>
</evidence>